<dbReference type="VEuPathDB" id="FungiDB:B1J91_I01672g"/>
<organism evidence="9 10">
    <name type="scientific">Candida glabrata</name>
    <name type="common">Yeast</name>
    <name type="synonym">Torulopsis glabrata</name>
    <dbReference type="NCBI Taxonomy" id="5478"/>
    <lineage>
        <taxon>Eukaryota</taxon>
        <taxon>Fungi</taxon>
        <taxon>Dikarya</taxon>
        <taxon>Ascomycota</taxon>
        <taxon>Saccharomycotina</taxon>
        <taxon>Saccharomycetes</taxon>
        <taxon>Saccharomycetales</taxon>
        <taxon>Saccharomycetaceae</taxon>
        <taxon>Nakaseomyces</taxon>
    </lineage>
</organism>
<comment type="catalytic activity">
    <reaction evidence="1">
        <text>S-ubiquitinyl-[E2 ubiquitin-conjugating enzyme]-L-cysteine + [acceptor protein]-L-lysine = [E2 ubiquitin-conjugating enzyme]-L-cysteine + N(6)-ubiquitinyl-[acceptor protein]-L-lysine.</text>
        <dbReference type="EC" id="2.3.2.26"/>
    </reaction>
</comment>
<dbReference type="PROSITE" id="PS50237">
    <property type="entry name" value="HECT"/>
    <property type="match status" value="1"/>
</dbReference>
<dbReference type="Proteomes" id="UP000054886">
    <property type="component" value="Unassembled WGS sequence"/>
</dbReference>
<accession>A0A0W0CPB1</accession>
<dbReference type="Gene3D" id="3.30.2160.10">
    <property type="entry name" value="Hect, E3 ligase catalytic domain"/>
    <property type="match status" value="1"/>
</dbReference>
<evidence type="ECO:0000256" key="7">
    <source>
        <dbReference type="SAM" id="Phobius"/>
    </source>
</evidence>
<keyword evidence="7" id="KW-0472">Membrane</keyword>
<dbReference type="GO" id="GO:0000209">
    <property type="term" value="P:protein polyubiquitination"/>
    <property type="evidence" value="ECO:0007669"/>
    <property type="project" value="InterPro"/>
</dbReference>
<feature type="region of interest" description="Disordered" evidence="6">
    <location>
        <begin position="1"/>
        <end position="28"/>
    </location>
</feature>
<dbReference type="InterPro" id="IPR000569">
    <property type="entry name" value="HECT_dom"/>
</dbReference>
<dbReference type="PANTHER" id="PTHR45700">
    <property type="entry name" value="UBIQUITIN-PROTEIN LIGASE E3C"/>
    <property type="match status" value="1"/>
</dbReference>
<dbReference type="CDD" id="cd00078">
    <property type="entry name" value="HECTc"/>
    <property type="match status" value="1"/>
</dbReference>
<gene>
    <name evidence="9" type="ORF">AO440_002411</name>
</gene>
<dbReference type="InterPro" id="IPR035983">
    <property type="entry name" value="Hect_E3_ubiquitin_ligase"/>
</dbReference>
<keyword evidence="3" id="KW-0808">Transferase</keyword>
<feature type="active site" description="Glycyl thioester intermediate" evidence="5">
    <location>
        <position position="826"/>
    </location>
</feature>
<dbReference type="InterPro" id="IPR044611">
    <property type="entry name" value="E3A/B/C-like"/>
</dbReference>
<comment type="caution">
    <text evidence="9">The sequence shown here is derived from an EMBL/GenBank/DDBJ whole genome shotgun (WGS) entry which is preliminary data.</text>
</comment>
<reference evidence="9 10" key="1">
    <citation type="submission" date="2015-10" db="EMBL/GenBank/DDBJ databases">
        <title>Draft genomes sequences of Candida glabrata isolates 1A, 1B, 2A, 2B, 3A and 3B.</title>
        <authorList>
            <person name="Haavelsrud O.E."/>
            <person name="Gaustad P."/>
        </authorList>
    </citation>
    <scope>NUCLEOTIDE SEQUENCE [LARGE SCALE GENOMIC DNA]</scope>
    <source>
        <strain evidence="9">910700640</strain>
    </source>
</reference>
<feature type="domain" description="HECT" evidence="8">
    <location>
        <begin position="509"/>
        <end position="858"/>
    </location>
</feature>
<dbReference type="Pfam" id="PF00632">
    <property type="entry name" value="HECT"/>
    <property type="match status" value="1"/>
</dbReference>
<evidence type="ECO:0000256" key="5">
    <source>
        <dbReference type="PROSITE-ProRule" id="PRU00104"/>
    </source>
</evidence>
<evidence type="ECO:0000256" key="6">
    <source>
        <dbReference type="SAM" id="MobiDB-lite"/>
    </source>
</evidence>
<dbReference type="Gene3D" id="3.30.2410.10">
    <property type="entry name" value="Hect, E3 ligase catalytic domain"/>
    <property type="match status" value="1"/>
</dbReference>
<dbReference type="GO" id="GO:0061630">
    <property type="term" value="F:ubiquitin protein ligase activity"/>
    <property type="evidence" value="ECO:0007669"/>
    <property type="project" value="UniProtKB-EC"/>
</dbReference>
<dbReference type="SMART" id="SM00119">
    <property type="entry name" value="HECTc"/>
    <property type="match status" value="1"/>
</dbReference>
<sequence>MFRRSKSIKKTSKQIEVISHSKTPGDEGEQLKVRVEDKRKSVTVTVETERLNCLCCGMVLDIPRTAEKFKCCVCHVTTYRGGQTKSETYKYKTSIDVDDLAVIVKNCFNDIVERKNEMTQEEKYNVFNPVNDYIDAKFRHHQILENSFPGSSPLVDSDVNTEQVLRFYKILFSLPTRRPYFRMLCRMNDLLRKANHNCTHFRWLIIILMNPGLRCCLIGKAQGGFDSQEIRTISYELLKRSIGYLSNLDRQKHSKKLIKYLMRMPLSCFKEQLEVLNLYLTFQFSKIMYKDNQSVRTRIQPRRMPSDGMELVNNSTYWNYHLSGSDESPNINGILESKSSEHGQKGKSVPSGDFKFSPYQYENDWHILSVTKLISFFFTANQKRNISCLQSENNGLLDTSTFYNTILDFIDYRKDFDNWRGKPNRLHFVQSKEYDGNGKQFTFCKYPFLISLGLKISIMEYEIRRIMEYEAEQAFLLSLDKGKVIDVYLKVRVRRSNISSDSLQSIKEHQGDLFKSLKVEFVGEPGIDAGGLRKEWFMLLTKTLFDPRTSLFVYVPESRLIWFSNSAQNEASIPDKETMELYYLFGVVMALAIFNSTILNLHFPKALYKKICGEPLKFDDYAEIYPETAQNLQKLLEYDGDDFSEVFALNFETTFINDMWEINPKNIKKYNTVELCANGKNMSVTSSNKEEYVKLWIDFYLNKNISTTFEKFLLGFKRVFSVSKSIKLFNFEELQRLVCGDQDTNKYDFGMLKSVTKYIGGMNENMPVAKWFWEIAQEWDITKQKKLMRFVTGSDGVPATGMSTLPFKLSLLGSSDSDKLPIAHTCFNELCLWQYRSKEKLESKLKWAVTESEGFGFK</sequence>
<evidence type="ECO:0000313" key="10">
    <source>
        <dbReference type="Proteomes" id="UP000054886"/>
    </source>
</evidence>
<evidence type="ECO:0000256" key="4">
    <source>
        <dbReference type="ARBA" id="ARBA00022786"/>
    </source>
</evidence>
<dbReference type="EMBL" id="LLZZ01000112">
    <property type="protein sequence ID" value="KTB05839.1"/>
    <property type="molecule type" value="Genomic_DNA"/>
</dbReference>
<dbReference type="VEuPathDB" id="FungiDB:GVI51_I01485"/>
<keyword evidence="7" id="KW-1133">Transmembrane helix</keyword>
<evidence type="ECO:0000256" key="3">
    <source>
        <dbReference type="ARBA" id="ARBA00022679"/>
    </source>
</evidence>
<feature type="transmembrane region" description="Helical" evidence="7">
    <location>
        <begin position="581"/>
        <end position="601"/>
    </location>
</feature>
<dbReference type="GO" id="GO:0031499">
    <property type="term" value="C:TRAMP complex"/>
    <property type="evidence" value="ECO:0007669"/>
    <property type="project" value="EnsemblFungi"/>
</dbReference>
<dbReference type="Gene3D" id="3.90.1750.10">
    <property type="entry name" value="Hect, E3 ligase catalytic domains"/>
    <property type="match status" value="1"/>
</dbReference>
<dbReference type="SUPFAM" id="SSF56204">
    <property type="entry name" value="Hect, E3 ligase catalytic domain"/>
    <property type="match status" value="1"/>
</dbReference>
<dbReference type="VEuPathDB" id="FungiDB:CAGL0I01672g"/>
<evidence type="ECO:0000259" key="8">
    <source>
        <dbReference type="PROSITE" id="PS50237"/>
    </source>
</evidence>
<evidence type="ECO:0000313" key="9">
    <source>
        <dbReference type="EMBL" id="KTB05839.1"/>
    </source>
</evidence>
<dbReference type="VEuPathDB" id="FungiDB:GWK60_L01485"/>
<dbReference type="PANTHER" id="PTHR45700:SF8">
    <property type="entry name" value="HECT-TYPE E3 UBIQUITIN TRANSFERASE"/>
    <property type="match status" value="1"/>
</dbReference>
<dbReference type="AlphaFoldDB" id="A0A0W0CPB1"/>
<dbReference type="FunFam" id="3.30.2410.10:FF:000003">
    <property type="entry name" value="probable E3 ubiquitin-protein ligase HERC4 isoform X1"/>
    <property type="match status" value="1"/>
</dbReference>
<evidence type="ECO:0000256" key="1">
    <source>
        <dbReference type="ARBA" id="ARBA00000885"/>
    </source>
</evidence>
<evidence type="ECO:0000256" key="2">
    <source>
        <dbReference type="ARBA" id="ARBA00012485"/>
    </source>
</evidence>
<keyword evidence="4 5" id="KW-0833">Ubl conjugation pathway</keyword>
<feature type="compositionally biased region" description="Basic residues" evidence="6">
    <location>
        <begin position="1"/>
        <end position="12"/>
    </location>
</feature>
<name>A0A0W0CPB1_CANGB</name>
<dbReference type="EC" id="2.3.2.26" evidence="2"/>
<protein>
    <recommendedName>
        <fullName evidence="2">HECT-type E3 ubiquitin transferase</fullName>
        <ecNumber evidence="2">2.3.2.26</ecNumber>
    </recommendedName>
</protein>
<proteinExistence type="predicted"/>
<keyword evidence="7" id="KW-0812">Transmembrane</keyword>